<dbReference type="Proteomes" id="UP001564408">
    <property type="component" value="Unassembled WGS sequence"/>
</dbReference>
<proteinExistence type="inferred from homology"/>
<keyword evidence="5 13" id="KW-0540">Nuclease</keyword>
<evidence type="ECO:0000256" key="1">
    <source>
        <dbReference type="ARBA" id="ARBA00001966"/>
    </source>
</evidence>
<keyword evidence="7 13" id="KW-0378">Hydrolase</keyword>
<keyword evidence="6 13" id="KW-0479">Metal-binding</keyword>
<evidence type="ECO:0000256" key="6">
    <source>
        <dbReference type="ARBA" id="ARBA00022723"/>
    </source>
</evidence>
<gene>
    <name evidence="15" type="primary">cas4</name>
    <name evidence="15" type="ORF">ABC977_17340</name>
</gene>
<dbReference type="InterPro" id="IPR011604">
    <property type="entry name" value="PDDEXK-like_dom_sf"/>
</dbReference>
<evidence type="ECO:0000256" key="12">
    <source>
        <dbReference type="ARBA" id="ARBA00023211"/>
    </source>
</evidence>
<comment type="function">
    <text evidence="13">CRISPR (clustered regularly interspaced short palindromic repeat) is an adaptive immune system that provides protection against mobile genetic elements (viruses, transposable elements and conjugative plasmids). CRISPR clusters contain sequences complementary to antecedent mobile elements and target invading nucleic acids. CRISPR clusters are transcribed and processed into CRISPR RNA (crRNA).</text>
</comment>
<dbReference type="EC" id="3.1.12.1" evidence="3 13"/>
<dbReference type="PANTHER" id="PTHR36531">
    <property type="entry name" value="CRISPR-ASSOCIATED EXONUCLEASE CAS4"/>
    <property type="match status" value="1"/>
</dbReference>
<comment type="caution">
    <text evidence="15">The sequence shown here is derived from an EMBL/GenBank/DDBJ whole genome shotgun (WGS) entry which is preliminary data.</text>
</comment>
<keyword evidence="11 13" id="KW-0051">Antiviral defense</keyword>
<feature type="domain" description="DUF83" evidence="14">
    <location>
        <begin position="30"/>
        <end position="206"/>
    </location>
</feature>
<keyword evidence="9 13" id="KW-0408">Iron</keyword>
<evidence type="ECO:0000256" key="9">
    <source>
        <dbReference type="ARBA" id="ARBA00023004"/>
    </source>
</evidence>
<evidence type="ECO:0000256" key="13">
    <source>
        <dbReference type="RuleBase" id="RU365022"/>
    </source>
</evidence>
<dbReference type="InterPro" id="IPR013343">
    <property type="entry name" value="CRISPR-assoc_prot_Cas4"/>
</dbReference>
<evidence type="ECO:0000256" key="11">
    <source>
        <dbReference type="ARBA" id="ARBA00023118"/>
    </source>
</evidence>
<dbReference type="Gene3D" id="3.90.320.10">
    <property type="match status" value="1"/>
</dbReference>
<dbReference type="Pfam" id="PF01930">
    <property type="entry name" value="Cas_Cas4"/>
    <property type="match status" value="1"/>
</dbReference>
<evidence type="ECO:0000259" key="14">
    <source>
        <dbReference type="Pfam" id="PF01930"/>
    </source>
</evidence>
<evidence type="ECO:0000256" key="8">
    <source>
        <dbReference type="ARBA" id="ARBA00022839"/>
    </source>
</evidence>
<organism evidence="15 16">
    <name type="scientific">Thioalkalicoccus limnaeus</name>
    <dbReference type="NCBI Taxonomy" id="120681"/>
    <lineage>
        <taxon>Bacteria</taxon>
        <taxon>Pseudomonadati</taxon>
        <taxon>Pseudomonadota</taxon>
        <taxon>Gammaproteobacteria</taxon>
        <taxon>Chromatiales</taxon>
        <taxon>Chromatiaceae</taxon>
        <taxon>Thioalkalicoccus</taxon>
    </lineage>
</organism>
<comment type="cofactor">
    <cofactor evidence="13">
        <name>iron-sulfur cluster</name>
        <dbReference type="ChEBI" id="CHEBI:30408"/>
    </cofactor>
</comment>
<dbReference type="GO" id="GO:0016787">
    <property type="term" value="F:hydrolase activity"/>
    <property type="evidence" value="ECO:0007669"/>
    <property type="project" value="UniProtKB-KW"/>
</dbReference>
<reference evidence="15 16" key="1">
    <citation type="submission" date="2024-05" db="EMBL/GenBank/DDBJ databases">
        <title>Genome Sequence and Characterization of the New Strain Purple Sulfur Bacterium of Genus Thioalkalicoccus.</title>
        <authorList>
            <person name="Bryantseva I.A."/>
            <person name="Kyndt J.A."/>
            <person name="Imhoff J.F."/>
        </authorList>
    </citation>
    <scope>NUCLEOTIDE SEQUENCE [LARGE SCALE GENOMIC DNA]</scope>
    <source>
        <strain evidence="15 16">Um2</strain>
    </source>
</reference>
<dbReference type="EMBL" id="JBDKXB010000046">
    <property type="protein sequence ID" value="MEY6434167.1"/>
    <property type="molecule type" value="Genomic_DNA"/>
</dbReference>
<dbReference type="InterPro" id="IPR022765">
    <property type="entry name" value="Dna2/Cas4_DUF83"/>
</dbReference>
<protein>
    <recommendedName>
        <fullName evidence="4 13">CRISPR-associated exonuclease Cas4</fullName>
        <ecNumber evidence="3 13">3.1.12.1</ecNumber>
    </recommendedName>
</protein>
<accession>A0ABV4BIQ8</accession>
<evidence type="ECO:0000256" key="10">
    <source>
        <dbReference type="ARBA" id="ARBA00023014"/>
    </source>
</evidence>
<evidence type="ECO:0000313" key="15">
    <source>
        <dbReference type="EMBL" id="MEY6434167.1"/>
    </source>
</evidence>
<dbReference type="NCBIfam" id="TIGR00372">
    <property type="entry name" value="cas4"/>
    <property type="match status" value="1"/>
</dbReference>
<keyword evidence="16" id="KW-1185">Reference proteome</keyword>
<sequence>MGKDLNTSVVFVNRHVPSSEDAVTVEPVNVSALNQYAYCPRRCGLIYLEGEFDQNIHTARGNAEHERVDRAAHVAGKDGARVDYALPVWSDTLGLIGKCDVVEHWPDGSVYPVEYKHGLRRKWLNDDLQLTAQAICLEEMFGQPVPAGAIYHAASRRRREVVFTPELRTLVAQTLESIRTMLVSGRLPSPVSDQRCRECSLKDLCQPAAIDARALQRRLREDLFDPLDPTD</sequence>
<comment type="cofactor">
    <cofactor evidence="1">
        <name>[4Fe-4S] cluster</name>
        <dbReference type="ChEBI" id="CHEBI:49883"/>
    </cofactor>
</comment>
<evidence type="ECO:0000256" key="2">
    <source>
        <dbReference type="ARBA" id="ARBA00009189"/>
    </source>
</evidence>
<keyword evidence="8 13" id="KW-0269">Exonuclease</keyword>
<evidence type="ECO:0000256" key="5">
    <source>
        <dbReference type="ARBA" id="ARBA00022722"/>
    </source>
</evidence>
<evidence type="ECO:0000256" key="3">
    <source>
        <dbReference type="ARBA" id="ARBA00012768"/>
    </source>
</evidence>
<keyword evidence="10 13" id="KW-0411">Iron-sulfur</keyword>
<name>A0ABV4BIQ8_9GAMM</name>
<evidence type="ECO:0000256" key="7">
    <source>
        <dbReference type="ARBA" id="ARBA00022801"/>
    </source>
</evidence>
<evidence type="ECO:0000313" key="16">
    <source>
        <dbReference type="Proteomes" id="UP001564408"/>
    </source>
</evidence>
<dbReference type="RefSeq" id="WP_369668549.1">
    <property type="nucleotide sequence ID" value="NZ_JBDKXB010000046.1"/>
</dbReference>
<evidence type="ECO:0000256" key="4">
    <source>
        <dbReference type="ARBA" id="ARBA00020049"/>
    </source>
</evidence>
<keyword evidence="12 13" id="KW-0464">Manganese</keyword>
<dbReference type="PANTHER" id="PTHR36531:SF6">
    <property type="entry name" value="DNA REPLICATION ATP-DEPENDENT HELICASE_NUCLEASE DNA2"/>
    <property type="match status" value="1"/>
</dbReference>
<comment type="cofactor">
    <cofactor evidence="13">
        <name>Mg(2+)</name>
        <dbReference type="ChEBI" id="CHEBI:18420"/>
    </cofactor>
    <cofactor evidence="13">
        <name>Mn(2+)</name>
        <dbReference type="ChEBI" id="CHEBI:29035"/>
    </cofactor>
    <text evidence="13">Mg(2+) or Mn(2+) required for ssDNA cleavage activity.</text>
</comment>
<dbReference type="InterPro" id="IPR051827">
    <property type="entry name" value="Cas4_exonuclease"/>
</dbReference>
<comment type="similarity">
    <text evidence="2 13">Belongs to the CRISPR-associated exonuclease Cas4 family.</text>
</comment>